<keyword evidence="1" id="KW-0472">Membrane</keyword>
<dbReference type="GeneID" id="56058612"/>
<keyword evidence="3" id="KW-1185">Reference proteome</keyword>
<evidence type="ECO:0000256" key="1">
    <source>
        <dbReference type="SAM" id="Phobius"/>
    </source>
</evidence>
<dbReference type="Proteomes" id="UP000509771">
    <property type="component" value="Chromosome"/>
</dbReference>
<dbReference type="KEGG" id="ncl:C5F47_01315"/>
<gene>
    <name evidence="2" type="ORF">C5F47_01315</name>
</gene>
<evidence type="ECO:0000313" key="2">
    <source>
        <dbReference type="EMBL" id="QLH02304.1"/>
    </source>
</evidence>
<feature type="transmembrane region" description="Helical" evidence="1">
    <location>
        <begin position="38"/>
        <end position="62"/>
    </location>
</feature>
<accession>A0A7D5R558</accession>
<organism evidence="2 3">
    <name type="scientific">Nitrosopumilus cobalaminigenes</name>
    <dbReference type="NCBI Taxonomy" id="1470066"/>
    <lineage>
        <taxon>Archaea</taxon>
        <taxon>Nitrososphaerota</taxon>
        <taxon>Nitrososphaeria</taxon>
        <taxon>Nitrosopumilales</taxon>
        <taxon>Nitrosopumilaceae</taxon>
        <taxon>Nitrosopumilus</taxon>
    </lineage>
</organism>
<dbReference type="SUPFAM" id="SSF103473">
    <property type="entry name" value="MFS general substrate transporter"/>
    <property type="match status" value="1"/>
</dbReference>
<keyword evidence="1" id="KW-0812">Transmembrane</keyword>
<dbReference type="InterPro" id="IPR036259">
    <property type="entry name" value="MFS_trans_sf"/>
</dbReference>
<sequence>MKSDLFGFLFAMWGLIIVGGGIVVTLLGPISISGFGEFNWFIASMIKAVIALILVVVWILILSKLKNWIFKKEIKL</sequence>
<name>A0A7D5R558_9ARCH</name>
<evidence type="ECO:0000313" key="3">
    <source>
        <dbReference type="Proteomes" id="UP000509771"/>
    </source>
</evidence>
<feature type="transmembrane region" description="Helical" evidence="1">
    <location>
        <begin position="7"/>
        <end position="32"/>
    </location>
</feature>
<proteinExistence type="predicted"/>
<keyword evidence="1" id="KW-1133">Transmembrane helix</keyword>
<dbReference type="EMBL" id="CP026993">
    <property type="protein sequence ID" value="QLH02304.1"/>
    <property type="molecule type" value="Genomic_DNA"/>
</dbReference>
<reference evidence="2 3" key="1">
    <citation type="submission" date="2018-02" db="EMBL/GenBank/DDBJ databases">
        <title>Complete genome of Nitrosopumilus cobalaminigenes HCA1.</title>
        <authorList>
            <person name="Qin W."/>
            <person name="Zheng Y."/>
            <person name="Stahl D.A."/>
        </authorList>
    </citation>
    <scope>NUCLEOTIDE SEQUENCE [LARGE SCALE GENOMIC DNA]</scope>
    <source>
        <strain evidence="2 3">HCA1</strain>
    </source>
</reference>
<protein>
    <submittedName>
        <fullName evidence="2">Uncharacterized protein</fullName>
    </submittedName>
</protein>
<dbReference type="AlphaFoldDB" id="A0A7D5R558"/>
<dbReference type="RefSeq" id="WP_179361137.1">
    <property type="nucleotide sequence ID" value="NZ_CP026993.1"/>
</dbReference>